<accession>A0A7J7NKB5</accession>
<dbReference type="InterPro" id="IPR013783">
    <property type="entry name" value="Ig-like_fold"/>
</dbReference>
<organism evidence="3 4">
    <name type="scientific">Kingdonia uniflora</name>
    <dbReference type="NCBI Taxonomy" id="39325"/>
    <lineage>
        <taxon>Eukaryota</taxon>
        <taxon>Viridiplantae</taxon>
        <taxon>Streptophyta</taxon>
        <taxon>Embryophyta</taxon>
        <taxon>Tracheophyta</taxon>
        <taxon>Spermatophyta</taxon>
        <taxon>Magnoliopsida</taxon>
        <taxon>Ranunculales</taxon>
        <taxon>Circaeasteraceae</taxon>
        <taxon>Kingdonia</taxon>
    </lineage>
</organism>
<dbReference type="Proteomes" id="UP000541444">
    <property type="component" value="Unassembled WGS sequence"/>
</dbReference>
<comment type="caution">
    <text evidence="3">The sequence shown here is derived from an EMBL/GenBank/DDBJ whole genome shotgun (WGS) entry which is preliminary data.</text>
</comment>
<evidence type="ECO:0000259" key="2">
    <source>
        <dbReference type="Pfam" id="PF02922"/>
    </source>
</evidence>
<dbReference type="Gene3D" id="3.20.20.80">
    <property type="entry name" value="Glycosidases"/>
    <property type="match status" value="2"/>
</dbReference>
<dbReference type="PANTHER" id="PTHR43002">
    <property type="entry name" value="GLYCOGEN DEBRANCHING ENZYME"/>
    <property type="match status" value="1"/>
</dbReference>
<dbReference type="SUPFAM" id="SSF51445">
    <property type="entry name" value="(Trans)glycosidases"/>
    <property type="match status" value="1"/>
</dbReference>
<dbReference type="GO" id="GO:0005975">
    <property type="term" value="P:carbohydrate metabolic process"/>
    <property type="evidence" value="ECO:0007669"/>
    <property type="project" value="InterPro"/>
</dbReference>
<evidence type="ECO:0000313" key="3">
    <source>
        <dbReference type="EMBL" id="KAF6167691.1"/>
    </source>
</evidence>
<dbReference type="SUPFAM" id="SSF81296">
    <property type="entry name" value="E set domains"/>
    <property type="match status" value="1"/>
</dbReference>
<reference evidence="3 4" key="1">
    <citation type="journal article" date="2020" name="IScience">
        <title>Genome Sequencing of the Endangered Kingdonia uniflora (Circaeasteraceae, Ranunculales) Reveals Potential Mechanisms of Evolutionary Specialization.</title>
        <authorList>
            <person name="Sun Y."/>
            <person name="Deng T."/>
            <person name="Zhang A."/>
            <person name="Moore M.J."/>
            <person name="Landis J.B."/>
            <person name="Lin N."/>
            <person name="Zhang H."/>
            <person name="Zhang X."/>
            <person name="Huang J."/>
            <person name="Zhang X."/>
            <person name="Sun H."/>
            <person name="Wang H."/>
        </authorList>
    </citation>
    <scope>NUCLEOTIDE SEQUENCE [LARGE SCALE GENOMIC DNA]</scope>
    <source>
        <strain evidence="3">TB1705</strain>
        <tissue evidence="3">Leaf</tissue>
    </source>
</reference>
<gene>
    <name evidence="3" type="ORF">GIB67_017186</name>
</gene>
<dbReference type="InterPro" id="IPR014756">
    <property type="entry name" value="Ig_E-set"/>
</dbReference>
<dbReference type="EMBL" id="JACGCM010000719">
    <property type="protein sequence ID" value="KAF6167691.1"/>
    <property type="molecule type" value="Genomic_DNA"/>
</dbReference>
<dbReference type="GO" id="GO:0004553">
    <property type="term" value="F:hydrolase activity, hydrolyzing O-glycosyl compounds"/>
    <property type="evidence" value="ECO:0007669"/>
    <property type="project" value="InterPro"/>
</dbReference>
<comment type="similarity">
    <text evidence="1">Belongs to the glycosyl hydrolase 13 family.</text>
</comment>
<evidence type="ECO:0000256" key="1">
    <source>
        <dbReference type="ARBA" id="ARBA00008061"/>
    </source>
</evidence>
<dbReference type="InterPro" id="IPR004193">
    <property type="entry name" value="Glyco_hydro_13_N"/>
</dbReference>
<keyword evidence="4" id="KW-1185">Reference proteome</keyword>
<name>A0A7J7NKB5_9MAGN</name>
<feature type="domain" description="Glycoside hydrolase family 13 N-terminal" evidence="2">
    <location>
        <begin position="31"/>
        <end position="115"/>
    </location>
</feature>
<dbReference type="OrthoDB" id="204980at2759"/>
<dbReference type="Gene3D" id="2.60.40.10">
    <property type="entry name" value="Immunoglobulins"/>
    <property type="match status" value="1"/>
</dbReference>
<dbReference type="CDD" id="cd02860">
    <property type="entry name" value="E_set_Pullulanase"/>
    <property type="match status" value="1"/>
</dbReference>
<protein>
    <recommendedName>
        <fullName evidence="2">Glycoside hydrolase family 13 N-terminal domain-containing protein</fullName>
    </recommendedName>
</protein>
<evidence type="ECO:0000313" key="4">
    <source>
        <dbReference type="Proteomes" id="UP000541444"/>
    </source>
</evidence>
<dbReference type="AlphaFoldDB" id="A0A7J7NKB5"/>
<dbReference type="InterPro" id="IPR017853">
    <property type="entry name" value="GH"/>
</dbReference>
<sequence length="465" mass="51870">MLFAADGEFVNATGLQLSGVLDELFSYSGMLGAIYSSETVSLYLWSPTAQDVSVCIYKDPSGGDPLETVHLEEVNGVWSAHGPRRWEGYYYVYEVSVYHHSTLQIEKCMANDPYARGLSSDGTRTLLTDLGSISSKPEGWDNLADEKPELLSFSDISIYELHVRDFSANDFALNPDIRGGYLAFTSQDSPGILHLKKLQEAGLTHVHLLPTFQFADVDDDKNKWKSLDADKLATMPPDSDEQQAQVAGIQDQDGYNWGYNPVLWGDGYNWGYNPVLWGVPKGSYASNPNDSCRILEFRKMVQALNRLGLRVVLDVVYNHLHGSGPHDENSVLDKVVPGYYLRRNADGCIEHSTCVNNTASEHFMVERLILDDLLRWAVDYKVDGFRFDLMGHIMKSTMVRVSVELLSFDTIHSFRESSSLVTGIETVGEGSIPDKGESMAGGRPRAMEDAWQSGVGGWRPRSRRV</sequence>
<dbReference type="Pfam" id="PF02922">
    <property type="entry name" value="CBM_48"/>
    <property type="match status" value="1"/>
</dbReference>
<proteinExistence type="inferred from homology"/>